<reference evidence="2 3" key="1">
    <citation type="journal article" date="2009" name="Science">
        <title>Green evolution and dynamic adaptations revealed by genomes of the marine picoeukaryotes Micromonas.</title>
        <authorList>
            <person name="Worden A.Z."/>
            <person name="Lee J.H."/>
            <person name="Mock T."/>
            <person name="Rouze P."/>
            <person name="Simmons M.P."/>
            <person name="Aerts A.L."/>
            <person name="Allen A.E."/>
            <person name="Cuvelier M.L."/>
            <person name="Derelle E."/>
            <person name="Everett M.V."/>
            <person name="Foulon E."/>
            <person name="Grimwood J."/>
            <person name="Gundlach H."/>
            <person name="Henrissat B."/>
            <person name="Napoli C."/>
            <person name="McDonald S.M."/>
            <person name="Parker M.S."/>
            <person name="Rombauts S."/>
            <person name="Salamov A."/>
            <person name="Von Dassow P."/>
            <person name="Badger J.H."/>
            <person name="Coutinho P.M."/>
            <person name="Demir E."/>
            <person name="Dubchak I."/>
            <person name="Gentemann C."/>
            <person name="Eikrem W."/>
            <person name="Gready J.E."/>
            <person name="John U."/>
            <person name="Lanier W."/>
            <person name="Lindquist E.A."/>
            <person name="Lucas S."/>
            <person name="Mayer K.F."/>
            <person name="Moreau H."/>
            <person name="Not F."/>
            <person name="Otillar R."/>
            <person name="Panaud O."/>
            <person name="Pangilinan J."/>
            <person name="Paulsen I."/>
            <person name="Piegu B."/>
            <person name="Poliakov A."/>
            <person name="Robbens S."/>
            <person name="Schmutz J."/>
            <person name="Toulza E."/>
            <person name="Wyss T."/>
            <person name="Zelensky A."/>
            <person name="Zhou K."/>
            <person name="Armbrust E.V."/>
            <person name="Bhattacharya D."/>
            <person name="Goodenough U.W."/>
            <person name="Van de Peer Y."/>
            <person name="Grigoriev I.V."/>
        </authorList>
    </citation>
    <scope>NUCLEOTIDE SEQUENCE [LARGE SCALE GENOMIC DNA]</scope>
    <source>
        <strain evidence="2 3">CCMP1545</strain>
    </source>
</reference>
<dbReference type="Proteomes" id="UP000001876">
    <property type="component" value="Unassembled WGS sequence"/>
</dbReference>
<gene>
    <name evidence="2" type="ORF">MICPUCDRAFT_66825</name>
</gene>
<dbReference type="EMBL" id="GG663747">
    <property type="protein sequence ID" value="EEH52767.1"/>
    <property type="molecule type" value="Genomic_DNA"/>
</dbReference>
<dbReference type="AlphaFoldDB" id="C1N4P9"/>
<feature type="region of interest" description="Disordered" evidence="1">
    <location>
        <begin position="1"/>
        <end position="29"/>
    </location>
</feature>
<dbReference type="RefSeq" id="XP_003062828.1">
    <property type="nucleotide sequence ID" value="XM_003062782.1"/>
</dbReference>
<sequence length="279" mass="28407">MSTARSVSATDGCVHPRHVGKEAKSSRSLSAAVTSFPTPGVCVDACVADDAASPPTPGRFFRASTAAAAISATPLGSPFGDARSSGTGTCIATEGDSRRATLSTGNDVTSATMASCTSRRTRSTPVLLPLCHWSIASRKSTLLPGATGGGAGAWYIVTPILCARPSSGRNHPPPPPSDPLSAARGARATRRRPTTRRGAGTPPSPPARRTPRGGGVDVVATPARAVAARDSTRRAVARAPVARVALEADISRRANAALARVRPPSSARGYARALTLDAC</sequence>
<keyword evidence="3" id="KW-1185">Reference proteome</keyword>
<protein>
    <submittedName>
        <fullName evidence="2">Predicted protein</fullName>
    </submittedName>
</protein>
<feature type="region of interest" description="Disordered" evidence="1">
    <location>
        <begin position="166"/>
        <end position="218"/>
    </location>
</feature>
<proteinExistence type="predicted"/>
<evidence type="ECO:0000313" key="2">
    <source>
        <dbReference type="EMBL" id="EEH52767.1"/>
    </source>
</evidence>
<evidence type="ECO:0000313" key="3">
    <source>
        <dbReference type="Proteomes" id="UP000001876"/>
    </source>
</evidence>
<evidence type="ECO:0000256" key="1">
    <source>
        <dbReference type="SAM" id="MobiDB-lite"/>
    </source>
</evidence>
<dbReference type="KEGG" id="mpp:MICPUCDRAFT_66825"/>
<organism evidence="3">
    <name type="scientific">Micromonas pusilla (strain CCMP1545)</name>
    <name type="common">Picoplanktonic green alga</name>
    <dbReference type="NCBI Taxonomy" id="564608"/>
    <lineage>
        <taxon>Eukaryota</taxon>
        <taxon>Viridiplantae</taxon>
        <taxon>Chlorophyta</taxon>
        <taxon>Mamiellophyceae</taxon>
        <taxon>Mamiellales</taxon>
        <taxon>Mamiellaceae</taxon>
        <taxon>Micromonas</taxon>
    </lineage>
</organism>
<dbReference type="GeneID" id="9688477"/>
<name>C1N4P9_MICPC</name>
<accession>C1N4P9</accession>